<protein>
    <submittedName>
        <fullName evidence="1">Uncharacterized protein</fullName>
    </submittedName>
</protein>
<organism evidence="1 2">
    <name type="scientific">Macroventuria anomochaeta</name>
    <dbReference type="NCBI Taxonomy" id="301207"/>
    <lineage>
        <taxon>Eukaryota</taxon>
        <taxon>Fungi</taxon>
        <taxon>Dikarya</taxon>
        <taxon>Ascomycota</taxon>
        <taxon>Pezizomycotina</taxon>
        <taxon>Dothideomycetes</taxon>
        <taxon>Pleosporomycetidae</taxon>
        <taxon>Pleosporales</taxon>
        <taxon>Pleosporineae</taxon>
        <taxon>Didymellaceae</taxon>
        <taxon>Macroventuria</taxon>
    </lineage>
</organism>
<accession>A0ACB6SGH7</accession>
<dbReference type="Proteomes" id="UP000799754">
    <property type="component" value="Unassembled WGS sequence"/>
</dbReference>
<dbReference type="EMBL" id="MU006702">
    <property type="protein sequence ID" value="KAF2633062.1"/>
    <property type="molecule type" value="Genomic_DNA"/>
</dbReference>
<comment type="caution">
    <text evidence="1">The sequence shown here is derived from an EMBL/GenBank/DDBJ whole genome shotgun (WGS) entry which is preliminary data.</text>
</comment>
<evidence type="ECO:0000313" key="1">
    <source>
        <dbReference type="EMBL" id="KAF2633062.1"/>
    </source>
</evidence>
<keyword evidence="2" id="KW-1185">Reference proteome</keyword>
<name>A0ACB6SGH7_9PLEO</name>
<proteinExistence type="predicted"/>
<evidence type="ECO:0000313" key="2">
    <source>
        <dbReference type="Proteomes" id="UP000799754"/>
    </source>
</evidence>
<reference evidence="1" key="1">
    <citation type="journal article" date="2020" name="Stud. Mycol.">
        <title>101 Dothideomycetes genomes: a test case for predicting lifestyles and emergence of pathogens.</title>
        <authorList>
            <person name="Haridas S."/>
            <person name="Albert R."/>
            <person name="Binder M."/>
            <person name="Bloem J."/>
            <person name="Labutti K."/>
            <person name="Salamov A."/>
            <person name="Andreopoulos B."/>
            <person name="Baker S."/>
            <person name="Barry K."/>
            <person name="Bills G."/>
            <person name="Bluhm B."/>
            <person name="Cannon C."/>
            <person name="Castanera R."/>
            <person name="Culley D."/>
            <person name="Daum C."/>
            <person name="Ezra D."/>
            <person name="Gonzalez J."/>
            <person name="Henrissat B."/>
            <person name="Kuo A."/>
            <person name="Liang C."/>
            <person name="Lipzen A."/>
            <person name="Lutzoni F."/>
            <person name="Magnuson J."/>
            <person name="Mondo S."/>
            <person name="Nolan M."/>
            <person name="Ohm R."/>
            <person name="Pangilinan J."/>
            <person name="Park H.-J."/>
            <person name="Ramirez L."/>
            <person name="Alfaro M."/>
            <person name="Sun H."/>
            <person name="Tritt A."/>
            <person name="Yoshinaga Y."/>
            <person name="Zwiers L.-H."/>
            <person name="Turgeon B."/>
            <person name="Goodwin S."/>
            <person name="Spatafora J."/>
            <person name="Crous P."/>
            <person name="Grigoriev I."/>
        </authorList>
    </citation>
    <scope>NUCLEOTIDE SEQUENCE</scope>
    <source>
        <strain evidence="1">CBS 525.71</strain>
    </source>
</reference>
<gene>
    <name evidence="1" type="ORF">BU25DRAFT_88239</name>
</gene>
<sequence length="344" mass="38492">MHPCWVVAKKASCKPVMQTRCTWLLFLGFNFGDHALPSQTESRLQELHAIQLSQAMTETIRDVLQAMDNIANVPALLSARLLQPAPVPRYTQSASDLTPPKVVRRKRQLTLPLDTPAPDTARLAKWLGRANQQRTCDQSQSALMRLPAELREQIWKDVILGTDDGVIELGWRSTGRGRGRASAYKVTFEKPRDEWGTGVLGMLCSCRVIYSEAIGLLYSLPTFSFRFQNIGTFLAFVCAIPPHRREQIKYLDLCWLNQPKAPSGVPQGAAHRINPLWSYKRICNVKALSELPRPEIGGTDFVHAEWVVKEILKGMKGLEKGGIRWGSLSTGCLAQERAVFDSSI</sequence>